<dbReference type="AlphaFoldDB" id="A0A9N9I342"/>
<keyword evidence="4 6" id="KW-1133">Transmembrane helix</keyword>
<protein>
    <submittedName>
        <fullName evidence="7">21874_t:CDS:1</fullName>
    </submittedName>
</protein>
<feature type="transmembrane region" description="Helical" evidence="6">
    <location>
        <begin position="169"/>
        <end position="189"/>
    </location>
</feature>
<dbReference type="InterPro" id="IPR018629">
    <property type="entry name" value="XK-rel"/>
</dbReference>
<keyword evidence="5 6" id="KW-0472">Membrane</keyword>
<evidence type="ECO:0000313" key="8">
    <source>
        <dbReference type="Proteomes" id="UP000789759"/>
    </source>
</evidence>
<comment type="caution">
    <text evidence="7">The sequence shown here is derived from an EMBL/GenBank/DDBJ whole genome shotgun (WGS) entry which is preliminary data.</text>
</comment>
<keyword evidence="3 6" id="KW-0812">Transmembrane</keyword>
<dbReference type="OrthoDB" id="2364758at2759"/>
<comment type="similarity">
    <text evidence="2">Belongs to the XK family.</text>
</comment>
<comment type="subcellular location">
    <subcellularLocation>
        <location evidence="1">Membrane</location>
        <topology evidence="1">Multi-pass membrane protein</topology>
    </subcellularLocation>
</comment>
<evidence type="ECO:0000256" key="3">
    <source>
        <dbReference type="ARBA" id="ARBA00022692"/>
    </source>
</evidence>
<organism evidence="7 8">
    <name type="scientific">Cetraspora pellucida</name>
    <dbReference type="NCBI Taxonomy" id="1433469"/>
    <lineage>
        <taxon>Eukaryota</taxon>
        <taxon>Fungi</taxon>
        <taxon>Fungi incertae sedis</taxon>
        <taxon>Mucoromycota</taxon>
        <taxon>Glomeromycotina</taxon>
        <taxon>Glomeromycetes</taxon>
        <taxon>Diversisporales</taxon>
        <taxon>Gigasporaceae</taxon>
        <taxon>Cetraspora</taxon>
    </lineage>
</organism>
<evidence type="ECO:0000256" key="1">
    <source>
        <dbReference type="ARBA" id="ARBA00004141"/>
    </source>
</evidence>
<accession>A0A9N9I342</accession>
<evidence type="ECO:0000256" key="5">
    <source>
        <dbReference type="ARBA" id="ARBA00023136"/>
    </source>
</evidence>
<evidence type="ECO:0000256" key="4">
    <source>
        <dbReference type="ARBA" id="ARBA00022989"/>
    </source>
</evidence>
<dbReference type="Proteomes" id="UP000789759">
    <property type="component" value="Unassembled WGS sequence"/>
</dbReference>
<proteinExistence type="inferred from homology"/>
<dbReference type="Pfam" id="PF09815">
    <property type="entry name" value="XK-related"/>
    <property type="match status" value="1"/>
</dbReference>
<dbReference type="GO" id="GO:0005886">
    <property type="term" value="C:plasma membrane"/>
    <property type="evidence" value="ECO:0007669"/>
    <property type="project" value="UniProtKB-ARBA"/>
</dbReference>
<evidence type="ECO:0000256" key="2">
    <source>
        <dbReference type="ARBA" id="ARBA00008789"/>
    </source>
</evidence>
<dbReference type="EMBL" id="CAJVQA010012773">
    <property type="protein sequence ID" value="CAG8719379.1"/>
    <property type="molecule type" value="Genomic_DNA"/>
</dbReference>
<feature type="transmembrane region" description="Helical" evidence="6">
    <location>
        <begin position="64"/>
        <end position="85"/>
    </location>
</feature>
<evidence type="ECO:0000313" key="7">
    <source>
        <dbReference type="EMBL" id="CAG8719379.1"/>
    </source>
</evidence>
<keyword evidence="8" id="KW-1185">Reference proteome</keyword>
<sequence length="228" mass="25770">MYALIGFACGILFASIMYCWGCCRGGAGDNFFMFNYMLIVYDFGFELAFLLNNANDVPSLYTPSLIFVILPAAFNFLMGLIIFMVERRRPGNRAVPENTQFVAIMTFCCAIDIQSLRLICSKFGGFDSFSSEFSQNAQKAIAWASVINIFIEDIPQFIIQIQYKTQTSGYSFVPFASLILSCCVLATSLERLFYAVDRGPCTRDCFTIQRNHPITPNEDNFARDWAQD</sequence>
<reference evidence="7" key="1">
    <citation type="submission" date="2021-06" db="EMBL/GenBank/DDBJ databases">
        <authorList>
            <person name="Kallberg Y."/>
            <person name="Tangrot J."/>
            <person name="Rosling A."/>
        </authorList>
    </citation>
    <scope>NUCLEOTIDE SEQUENCE</scope>
    <source>
        <strain evidence="7">FL966</strain>
    </source>
</reference>
<name>A0A9N9I342_9GLOM</name>
<evidence type="ECO:0000256" key="6">
    <source>
        <dbReference type="SAM" id="Phobius"/>
    </source>
</evidence>
<feature type="transmembrane region" description="Helical" evidence="6">
    <location>
        <begin position="31"/>
        <end position="52"/>
    </location>
</feature>
<gene>
    <name evidence="7" type="ORF">CPELLU_LOCUS12800</name>
</gene>